<feature type="transmembrane region" description="Helical" evidence="1">
    <location>
        <begin position="323"/>
        <end position="345"/>
    </location>
</feature>
<dbReference type="PANTHER" id="PTHR30590">
    <property type="entry name" value="INNER MEMBRANE PROTEIN"/>
    <property type="match status" value="1"/>
</dbReference>
<protein>
    <submittedName>
        <fullName evidence="3">DUF418 domain-containing protein</fullName>
    </submittedName>
</protein>
<organism evidence="3 4">
    <name type="scientific">Alistipes shahii</name>
    <dbReference type="NCBI Taxonomy" id="328814"/>
    <lineage>
        <taxon>Bacteria</taxon>
        <taxon>Pseudomonadati</taxon>
        <taxon>Bacteroidota</taxon>
        <taxon>Bacteroidia</taxon>
        <taxon>Bacteroidales</taxon>
        <taxon>Rikenellaceae</taxon>
        <taxon>Alistipes</taxon>
    </lineage>
</organism>
<proteinExistence type="predicted"/>
<sequence>MAILLVHSLEHFIFPVYPASSPAWLAALDEGVFAVVFALFAGKAYATFALLFGFTFHLQYASRQSRGEDFGGRFLWRLLLLAGFATLNAAFFPAGDVLLLFSLVGVVLFAVRRLNDRTVLALALLFLVQPVEWYHCFRALADPGFAPPDLGVGAMYGEVAAYTKAGDFWQFVAGNVTLGQKASLLWAVNAGRYSQTAGLFLLGLLLGRRGLFSDSADNARFWVRTLIVGAVAFVPLQALHGLFGEATAARMAATVLDMWQKLAFTAVLAASFVLLYRTARFRRVTDGLRFYGRMSLTNYIAQSVVGALIFFPFGLGLASRCGYALSLVIGVAVFVLQAAFCRWWLRGHRQGPLESLWHRLTWLGAK</sequence>
<evidence type="ECO:0000256" key="1">
    <source>
        <dbReference type="SAM" id="Phobius"/>
    </source>
</evidence>
<evidence type="ECO:0000313" key="3">
    <source>
        <dbReference type="EMBL" id="KAA2371292.1"/>
    </source>
</evidence>
<keyword evidence="1" id="KW-1133">Transmembrane helix</keyword>
<feature type="transmembrane region" description="Helical" evidence="1">
    <location>
        <begin position="221"/>
        <end position="238"/>
    </location>
</feature>
<keyword evidence="1" id="KW-0472">Membrane</keyword>
<keyword evidence="1" id="KW-0812">Transmembrane</keyword>
<dbReference type="InterPro" id="IPR007349">
    <property type="entry name" value="DUF418"/>
</dbReference>
<accession>A0A5B3GDM1</accession>
<reference evidence="3 4" key="1">
    <citation type="journal article" date="2019" name="Nat. Med.">
        <title>A library of human gut bacterial isolates paired with longitudinal multiomics data enables mechanistic microbiome research.</title>
        <authorList>
            <person name="Poyet M."/>
            <person name="Groussin M."/>
            <person name="Gibbons S.M."/>
            <person name="Avila-Pacheco J."/>
            <person name="Jiang X."/>
            <person name="Kearney S.M."/>
            <person name="Perrotta A.R."/>
            <person name="Berdy B."/>
            <person name="Zhao S."/>
            <person name="Lieberman T.D."/>
            <person name="Swanson P.K."/>
            <person name="Smith M."/>
            <person name="Roesemann S."/>
            <person name="Alexander J.E."/>
            <person name="Rich S.A."/>
            <person name="Livny J."/>
            <person name="Vlamakis H."/>
            <person name="Clish C."/>
            <person name="Bullock K."/>
            <person name="Deik A."/>
            <person name="Scott J."/>
            <person name="Pierce K.A."/>
            <person name="Xavier R.J."/>
            <person name="Alm E.J."/>
        </authorList>
    </citation>
    <scope>NUCLEOTIDE SEQUENCE [LARGE SCALE GENOMIC DNA]</scope>
    <source>
        <strain evidence="3 4">BIOML-A2</strain>
    </source>
</reference>
<feature type="transmembrane region" description="Helical" evidence="1">
    <location>
        <begin position="258"/>
        <end position="276"/>
    </location>
</feature>
<dbReference type="InterPro" id="IPR052529">
    <property type="entry name" value="Bact_Transport_Assoc"/>
</dbReference>
<gene>
    <name evidence="3" type="ORF">F2Y13_04265</name>
</gene>
<dbReference type="AlphaFoldDB" id="A0A5B3GDM1"/>
<dbReference type="Pfam" id="PF04235">
    <property type="entry name" value="DUF418"/>
    <property type="match status" value="1"/>
</dbReference>
<dbReference type="EMBL" id="VVXK01000004">
    <property type="protein sequence ID" value="KAA2371292.1"/>
    <property type="molecule type" value="Genomic_DNA"/>
</dbReference>
<dbReference type="PANTHER" id="PTHR30590:SF2">
    <property type="entry name" value="INNER MEMBRANE PROTEIN"/>
    <property type="match status" value="1"/>
</dbReference>
<evidence type="ECO:0000313" key="4">
    <source>
        <dbReference type="Proteomes" id="UP000323567"/>
    </source>
</evidence>
<evidence type="ECO:0000259" key="2">
    <source>
        <dbReference type="Pfam" id="PF04235"/>
    </source>
</evidence>
<feature type="domain" description="DUF418" evidence="2">
    <location>
        <begin position="206"/>
        <end position="363"/>
    </location>
</feature>
<dbReference type="Proteomes" id="UP000323567">
    <property type="component" value="Unassembled WGS sequence"/>
</dbReference>
<feature type="transmembrane region" description="Helical" evidence="1">
    <location>
        <begin position="32"/>
        <end position="54"/>
    </location>
</feature>
<feature type="transmembrane region" description="Helical" evidence="1">
    <location>
        <begin position="296"/>
        <end position="317"/>
    </location>
</feature>
<feature type="transmembrane region" description="Helical" evidence="1">
    <location>
        <begin position="97"/>
        <end position="114"/>
    </location>
</feature>
<feature type="transmembrane region" description="Helical" evidence="1">
    <location>
        <begin position="74"/>
        <end position="91"/>
    </location>
</feature>
<comment type="caution">
    <text evidence="3">The sequence shown here is derived from an EMBL/GenBank/DDBJ whole genome shotgun (WGS) entry which is preliminary data.</text>
</comment>
<name>A0A5B3GDM1_9BACT</name>